<proteinExistence type="predicted"/>
<organism evidence="1 2">
    <name type="scientific">Deinococcus indicus</name>
    <dbReference type="NCBI Taxonomy" id="223556"/>
    <lineage>
        <taxon>Bacteria</taxon>
        <taxon>Thermotogati</taxon>
        <taxon>Deinococcota</taxon>
        <taxon>Deinococci</taxon>
        <taxon>Deinococcales</taxon>
        <taxon>Deinococcaceae</taxon>
        <taxon>Deinococcus</taxon>
    </lineage>
</organism>
<dbReference type="Proteomes" id="UP000197208">
    <property type="component" value="Unassembled WGS sequence"/>
</dbReference>
<accession>A0A246BHD0</accession>
<evidence type="ECO:0000313" key="2">
    <source>
        <dbReference type="Proteomes" id="UP000197208"/>
    </source>
</evidence>
<dbReference type="AlphaFoldDB" id="A0A246BHD0"/>
<gene>
    <name evidence="1" type="ORF">CBQ26_15120</name>
</gene>
<sequence>MTESYAHYATTVAAIILADLYQELEEQPSDLTLRVDAAFPSAADQLSVPSPARTQLLRLTHEVLEIFLRKTDWEEYHALLTGPHAQLIDPQVMLNKRMAQII</sequence>
<dbReference type="RefSeq" id="WP_088249478.1">
    <property type="nucleotide sequence ID" value="NZ_NHMK01000023.1"/>
</dbReference>
<name>A0A246BHD0_9DEIO</name>
<keyword evidence="2" id="KW-1185">Reference proteome</keyword>
<evidence type="ECO:0000313" key="1">
    <source>
        <dbReference type="EMBL" id="OWL94623.1"/>
    </source>
</evidence>
<protein>
    <submittedName>
        <fullName evidence="1">Uncharacterized protein</fullName>
    </submittedName>
</protein>
<comment type="caution">
    <text evidence="1">The sequence shown here is derived from an EMBL/GenBank/DDBJ whole genome shotgun (WGS) entry which is preliminary data.</text>
</comment>
<reference evidence="1 2" key="1">
    <citation type="submission" date="2017-05" db="EMBL/GenBank/DDBJ databases">
        <title>De novo genome assembly of Deniococcus indicus strain DR1.</title>
        <authorList>
            <person name="Chauhan D."/>
            <person name="Yennamalli R.M."/>
            <person name="Priyadarshini R."/>
        </authorList>
    </citation>
    <scope>NUCLEOTIDE SEQUENCE [LARGE SCALE GENOMIC DNA]</scope>
    <source>
        <strain evidence="1 2">DR1</strain>
    </source>
</reference>
<dbReference type="EMBL" id="NHMK01000023">
    <property type="protein sequence ID" value="OWL94623.1"/>
    <property type="molecule type" value="Genomic_DNA"/>
</dbReference>